<reference evidence="3" key="1">
    <citation type="journal article" date="2014" name="Int. J. Syst. Evol. Microbiol.">
        <title>Complete genome of a new Firmicutes species belonging to the dominant human colonic microbiota ('Ruminococcus bicirculans') reveals two chromosomes and a selective capacity to utilize plant glucans.</title>
        <authorList>
            <consortium name="NISC Comparative Sequencing Program"/>
            <person name="Wegmann U."/>
            <person name="Louis P."/>
            <person name="Goesmann A."/>
            <person name="Henrissat B."/>
            <person name="Duncan S.H."/>
            <person name="Flint H.J."/>
        </authorList>
    </citation>
    <scope>NUCLEOTIDE SEQUENCE</scope>
    <source>
        <strain evidence="3">JCM 10664</strain>
    </source>
</reference>
<evidence type="ECO:0000313" key="6">
    <source>
        <dbReference type="Proteomes" id="UP001500220"/>
    </source>
</evidence>
<feature type="compositionally biased region" description="Basic and acidic residues" evidence="2">
    <location>
        <begin position="123"/>
        <end position="135"/>
    </location>
</feature>
<dbReference type="RefSeq" id="WP_346073175.1">
    <property type="nucleotide sequence ID" value="NZ_BAAAHC010000009.1"/>
</dbReference>
<sequence>MSHPLNNPQLRELVEQLDAALDGANRIADEASRLAEQFREKPSELSDEELAEVEQFARGDQAAPELRELQRRIDAGELTWQDIRSGQALDDPGVVQALSAGLPDAQAAYTMLREGHDVDAVIAARADDAPREDQPSPRATEPDWDDSDGYGGGWMDRPSQW</sequence>
<reference evidence="4" key="4">
    <citation type="submission" date="2020-09" db="EMBL/GenBank/DDBJ databases">
        <authorList>
            <person name="Sun Q."/>
            <person name="Zhou Y."/>
        </authorList>
    </citation>
    <scope>NUCLEOTIDE SEQUENCE</scope>
    <source>
        <strain evidence="4">CGMCC 4.7206</strain>
    </source>
</reference>
<reference evidence="6" key="3">
    <citation type="journal article" date="2019" name="Int. J. Syst. Evol. Microbiol.">
        <title>The Global Catalogue of Microorganisms (GCM) 10K type strain sequencing project: providing services to taxonomists for standard genome sequencing and annotation.</title>
        <authorList>
            <consortium name="The Broad Institute Genomics Platform"/>
            <consortium name="The Broad Institute Genome Sequencing Center for Infectious Disease"/>
            <person name="Wu L."/>
            <person name="Ma J."/>
        </authorList>
    </citation>
    <scope>NUCLEOTIDE SEQUENCE [LARGE SCALE GENOMIC DNA]</scope>
    <source>
        <strain evidence="6">JCM 10664</strain>
    </source>
</reference>
<evidence type="ECO:0000256" key="2">
    <source>
        <dbReference type="SAM" id="MobiDB-lite"/>
    </source>
</evidence>
<accession>A0A917K480</accession>
<dbReference type="EMBL" id="BMMT01000015">
    <property type="protein sequence ID" value="GGI98318.1"/>
    <property type="molecule type" value="Genomic_DNA"/>
</dbReference>
<reference evidence="4 5" key="2">
    <citation type="journal article" date="2014" name="Int. J. Syst. Evol. Microbiol.">
        <title>Complete genome sequence of Corynebacterium casei LMG S-19264T (=DSM 44701T), isolated from a smear-ripened cheese.</title>
        <authorList>
            <consortium name="US DOE Joint Genome Institute (JGI-PGF)"/>
            <person name="Walter F."/>
            <person name="Albersmeier A."/>
            <person name="Kalinowski J."/>
            <person name="Ruckert C."/>
        </authorList>
    </citation>
    <scope>NUCLEOTIDE SEQUENCE [LARGE SCALE GENOMIC DNA]</scope>
    <source>
        <strain evidence="4 5">CGMCC 4.7206</strain>
    </source>
</reference>
<feature type="coiled-coil region" evidence="1">
    <location>
        <begin position="14"/>
        <end position="41"/>
    </location>
</feature>
<keyword evidence="1" id="KW-0175">Coiled coil</keyword>
<dbReference type="EMBL" id="BAAAHC010000009">
    <property type="protein sequence ID" value="GAA0523366.1"/>
    <property type="molecule type" value="Genomic_DNA"/>
</dbReference>
<gene>
    <name evidence="3" type="ORF">GCM10009545_26990</name>
    <name evidence="4" type="ORF">GCM10011581_39280</name>
</gene>
<dbReference type="AlphaFoldDB" id="A0A917K480"/>
<evidence type="ECO:0000313" key="5">
    <source>
        <dbReference type="Proteomes" id="UP000597989"/>
    </source>
</evidence>
<feature type="region of interest" description="Disordered" evidence="2">
    <location>
        <begin position="123"/>
        <end position="161"/>
    </location>
</feature>
<proteinExistence type="predicted"/>
<dbReference type="Proteomes" id="UP000597989">
    <property type="component" value="Unassembled WGS sequence"/>
</dbReference>
<evidence type="ECO:0000256" key="1">
    <source>
        <dbReference type="SAM" id="Coils"/>
    </source>
</evidence>
<evidence type="ECO:0000313" key="3">
    <source>
        <dbReference type="EMBL" id="GAA0523366.1"/>
    </source>
</evidence>
<dbReference type="Proteomes" id="UP001500220">
    <property type="component" value="Unassembled WGS sequence"/>
</dbReference>
<protein>
    <submittedName>
        <fullName evidence="4">Uncharacterized protein</fullName>
    </submittedName>
</protein>
<evidence type="ECO:0000313" key="4">
    <source>
        <dbReference type="EMBL" id="GGI98318.1"/>
    </source>
</evidence>
<comment type="caution">
    <text evidence="4">The sequence shown here is derived from an EMBL/GenBank/DDBJ whole genome shotgun (WGS) entry which is preliminary data.</text>
</comment>
<name>A0A917K480_9PSEU</name>
<organism evidence="4 5">
    <name type="scientific">Saccharopolyspora thermophila</name>
    <dbReference type="NCBI Taxonomy" id="89367"/>
    <lineage>
        <taxon>Bacteria</taxon>
        <taxon>Bacillati</taxon>
        <taxon>Actinomycetota</taxon>
        <taxon>Actinomycetes</taxon>
        <taxon>Pseudonocardiales</taxon>
        <taxon>Pseudonocardiaceae</taxon>
        <taxon>Saccharopolyspora</taxon>
    </lineage>
</organism>
<reference evidence="3" key="5">
    <citation type="submission" date="2023-12" db="EMBL/GenBank/DDBJ databases">
        <authorList>
            <person name="Sun Q."/>
            <person name="Inoue M."/>
        </authorList>
    </citation>
    <scope>NUCLEOTIDE SEQUENCE</scope>
    <source>
        <strain evidence="3">JCM 10664</strain>
    </source>
</reference>
<keyword evidence="6" id="KW-1185">Reference proteome</keyword>